<dbReference type="AlphaFoldDB" id="A0A834YJ27"/>
<evidence type="ECO:0000313" key="1">
    <source>
        <dbReference type="EMBL" id="KAF8387956.1"/>
    </source>
</evidence>
<keyword evidence="2" id="KW-1185">Reference proteome</keyword>
<evidence type="ECO:0000313" key="2">
    <source>
        <dbReference type="Proteomes" id="UP000655225"/>
    </source>
</evidence>
<proteinExistence type="predicted"/>
<sequence>MQNRLVRLFLLSKQSRFHGIPGFYCAGIEDKIAAWTFLPKGGQYDELLAFSILLQLSLFRSDTCSYYRSP</sequence>
<dbReference type="Proteomes" id="UP000655225">
    <property type="component" value="Unassembled WGS sequence"/>
</dbReference>
<reference evidence="1 2" key="1">
    <citation type="submission" date="2020-04" db="EMBL/GenBank/DDBJ databases">
        <title>Plant Genome Project.</title>
        <authorList>
            <person name="Zhang R.-G."/>
        </authorList>
    </citation>
    <scope>NUCLEOTIDE SEQUENCE [LARGE SCALE GENOMIC DNA]</scope>
    <source>
        <strain evidence="1">YNK0</strain>
        <tissue evidence="1">Leaf</tissue>
    </source>
</reference>
<protein>
    <submittedName>
        <fullName evidence="1">Uncharacterized protein</fullName>
    </submittedName>
</protein>
<gene>
    <name evidence="1" type="ORF">HHK36_026622</name>
</gene>
<organism evidence="1 2">
    <name type="scientific">Tetracentron sinense</name>
    <name type="common">Spur-leaf</name>
    <dbReference type="NCBI Taxonomy" id="13715"/>
    <lineage>
        <taxon>Eukaryota</taxon>
        <taxon>Viridiplantae</taxon>
        <taxon>Streptophyta</taxon>
        <taxon>Embryophyta</taxon>
        <taxon>Tracheophyta</taxon>
        <taxon>Spermatophyta</taxon>
        <taxon>Magnoliopsida</taxon>
        <taxon>Trochodendrales</taxon>
        <taxon>Trochodendraceae</taxon>
        <taxon>Tetracentron</taxon>
    </lineage>
</organism>
<dbReference type="EMBL" id="JABCRI010000020">
    <property type="protein sequence ID" value="KAF8387956.1"/>
    <property type="molecule type" value="Genomic_DNA"/>
</dbReference>
<name>A0A834YJ27_TETSI</name>
<accession>A0A834YJ27</accession>
<comment type="caution">
    <text evidence="1">The sequence shown here is derived from an EMBL/GenBank/DDBJ whole genome shotgun (WGS) entry which is preliminary data.</text>
</comment>